<dbReference type="PANTHER" id="PTHR24567">
    <property type="entry name" value="CRP FAMILY TRANSCRIPTIONAL REGULATORY PROTEIN"/>
    <property type="match status" value="1"/>
</dbReference>
<dbReference type="PANTHER" id="PTHR24567:SF58">
    <property type="entry name" value="CYCLIC AMP-BINDING REGULATORY PROTEIN"/>
    <property type="match status" value="1"/>
</dbReference>
<reference evidence="6 7" key="1">
    <citation type="submission" date="2020-07" db="EMBL/GenBank/DDBJ databases">
        <title>Vallitalea guaymasensis genome.</title>
        <authorList>
            <person name="Postec A."/>
        </authorList>
    </citation>
    <scope>NUCLEOTIDE SEQUENCE [LARGE SCALE GENOMIC DNA]</scope>
    <source>
        <strain evidence="6 7">Ra1766G1</strain>
    </source>
</reference>
<dbReference type="InterPro" id="IPR050397">
    <property type="entry name" value="Env_Response_Regulators"/>
</dbReference>
<dbReference type="GO" id="GO:0005829">
    <property type="term" value="C:cytosol"/>
    <property type="evidence" value="ECO:0007669"/>
    <property type="project" value="TreeGrafter"/>
</dbReference>
<feature type="domain" description="Cyclic nucleotide-binding" evidence="4">
    <location>
        <begin position="11"/>
        <end position="134"/>
    </location>
</feature>
<dbReference type="SMART" id="SM00419">
    <property type="entry name" value="HTH_CRP"/>
    <property type="match status" value="1"/>
</dbReference>
<evidence type="ECO:0000259" key="4">
    <source>
        <dbReference type="PROSITE" id="PS50042"/>
    </source>
</evidence>
<dbReference type="RefSeq" id="WP_212690813.1">
    <property type="nucleotide sequence ID" value="NZ_CP058561.1"/>
</dbReference>
<keyword evidence="3" id="KW-0804">Transcription</keyword>
<dbReference type="AlphaFoldDB" id="A0A8J8MD83"/>
<dbReference type="PROSITE" id="PS51063">
    <property type="entry name" value="HTH_CRP_2"/>
    <property type="match status" value="1"/>
</dbReference>
<dbReference type="EMBL" id="CP058561">
    <property type="protein sequence ID" value="QUH30673.1"/>
    <property type="molecule type" value="Genomic_DNA"/>
</dbReference>
<gene>
    <name evidence="6" type="ORF">HYG85_17825</name>
</gene>
<evidence type="ECO:0000259" key="5">
    <source>
        <dbReference type="PROSITE" id="PS51063"/>
    </source>
</evidence>
<evidence type="ECO:0000313" key="6">
    <source>
        <dbReference type="EMBL" id="QUH30673.1"/>
    </source>
</evidence>
<keyword evidence="7" id="KW-1185">Reference proteome</keyword>
<evidence type="ECO:0000256" key="2">
    <source>
        <dbReference type="ARBA" id="ARBA00023125"/>
    </source>
</evidence>
<dbReference type="SUPFAM" id="SSF46785">
    <property type="entry name" value="Winged helix' DNA-binding domain"/>
    <property type="match status" value="1"/>
</dbReference>
<dbReference type="SMART" id="SM00100">
    <property type="entry name" value="cNMP"/>
    <property type="match status" value="1"/>
</dbReference>
<protein>
    <submittedName>
        <fullName evidence="6">Crp/Fnr family transcriptional regulator</fullName>
    </submittedName>
</protein>
<sequence length="223" mass="25754">MLINILQQCSLFKNMSTEDIESILSTIDYDVINYSKEQIISTEGEECHKIGIVLEGNIEIRKIYPLGKSITVTRLNPSDIFGEVILFSNMKHYPSTLVACNSLEVLYISKKQIIDLMEHQSIIMNNLLNVLSSKILTLNKKLRNLSYENMRQKIADFLLSEYKKQQNLYIELNISRKEMAETLGVTRPSLSRELALMKDKGIIDYHKNTIKINNLQMLEDCLF</sequence>
<dbReference type="Pfam" id="PF13545">
    <property type="entry name" value="HTH_Crp_2"/>
    <property type="match status" value="1"/>
</dbReference>
<dbReference type="GO" id="GO:0003677">
    <property type="term" value="F:DNA binding"/>
    <property type="evidence" value="ECO:0007669"/>
    <property type="project" value="UniProtKB-KW"/>
</dbReference>
<dbReference type="PROSITE" id="PS50042">
    <property type="entry name" value="CNMP_BINDING_3"/>
    <property type="match status" value="1"/>
</dbReference>
<dbReference type="Gene3D" id="2.60.120.10">
    <property type="entry name" value="Jelly Rolls"/>
    <property type="match status" value="1"/>
</dbReference>
<organism evidence="6 7">
    <name type="scientific">Vallitalea guaymasensis</name>
    <dbReference type="NCBI Taxonomy" id="1185412"/>
    <lineage>
        <taxon>Bacteria</taxon>
        <taxon>Bacillati</taxon>
        <taxon>Bacillota</taxon>
        <taxon>Clostridia</taxon>
        <taxon>Lachnospirales</taxon>
        <taxon>Vallitaleaceae</taxon>
        <taxon>Vallitalea</taxon>
    </lineage>
</organism>
<dbReference type="Proteomes" id="UP000677305">
    <property type="component" value="Chromosome"/>
</dbReference>
<evidence type="ECO:0000256" key="1">
    <source>
        <dbReference type="ARBA" id="ARBA00023015"/>
    </source>
</evidence>
<keyword evidence="1" id="KW-0805">Transcription regulation</keyword>
<dbReference type="InterPro" id="IPR018490">
    <property type="entry name" value="cNMP-bd_dom_sf"/>
</dbReference>
<accession>A0A8J8MD83</accession>
<dbReference type="InterPro" id="IPR000595">
    <property type="entry name" value="cNMP-bd_dom"/>
</dbReference>
<dbReference type="SUPFAM" id="SSF51206">
    <property type="entry name" value="cAMP-binding domain-like"/>
    <property type="match status" value="1"/>
</dbReference>
<dbReference type="InterPro" id="IPR012318">
    <property type="entry name" value="HTH_CRP"/>
</dbReference>
<dbReference type="GO" id="GO:0003700">
    <property type="term" value="F:DNA-binding transcription factor activity"/>
    <property type="evidence" value="ECO:0007669"/>
    <property type="project" value="TreeGrafter"/>
</dbReference>
<feature type="domain" description="HTH crp-type" evidence="5">
    <location>
        <begin position="148"/>
        <end position="216"/>
    </location>
</feature>
<evidence type="ECO:0000256" key="3">
    <source>
        <dbReference type="ARBA" id="ARBA00023163"/>
    </source>
</evidence>
<keyword evidence="2" id="KW-0238">DNA-binding</keyword>
<proteinExistence type="predicted"/>
<name>A0A8J8MD83_9FIRM</name>
<dbReference type="InterPro" id="IPR014710">
    <property type="entry name" value="RmlC-like_jellyroll"/>
</dbReference>
<dbReference type="Pfam" id="PF00027">
    <property type="entry name" value="cNMP_binding"/>
    <property type="match status" value="1"/>
</dbReference>
<dbReference type="CDD" id="cd00038">
    <property type="entry name" value="CAP_ED"/>
    <property type="match status" value="1"/>
</dbReference>
<dbReference type="KEGG" id="vgu:HYG85_17825"/>
<dbReference type="InterPro" id="IPR036390">
    <property type="entry name" value="WH_DNA-bd_sf"/>
</dbReference>
<evidence type="ECO:0000313" key="7">
    <source>
        <dbReference type="Proteomes" id="UP000677305"/>
    </source>
</evidence>